<feature type="domain" description="DOMON" evidence="3">
    <location>
        <begin position="1"/>
        <end position="108"/>
    </location>
</feature>
<feature type="compositionally biased region" description="Basic and acidic residues" evidence="2">
    <location>
        <begin position="381"/>
        <end position="391"/>
    </location>
</feature>
<dbReference type="PANTHER" id="PTHR24036">
    <property type="entry name" value="SKELETOR-RELATED"/>
    <property type="match status" value="1"/>
</dbReference>
<dbReference type="Pfam" id="PF25489">
    <property type="entry name" value="At5g54830"/>
    <property type="match status" value="1"/>
</dbReference>
<comment type="caution">
    <text evidence="4">The sequence shown here is derived from an EMBL/GenBank/DDBJ whole genome shotgun (WGS) entry which is preliminary data.</text>
</comment>
<feature type="compositionally biased region" description="Basic residues" evidence="2">
    <location>
        <begin position="371"/>
        <end position="380"/>
    </location>
</feature>
<feature type="compositionally biased region" description="Polar residues" evidence="2">
    <location>
        <begin position="574"/>
        <end position="583"/>
    </location>
</feature>
<dbReference type="Pfam" id="PF03351">
    <property type="entry name" value="DOMON"/>
    <property type="match status" value="1"/>
</dbReference>
<name>A0A8K0P6R5_LADFU</name>
<dbReference type="Proteomes" id="UP000792457">
    <property type="component" value="Unassembled WGS sequence"/>
</dbReference>
<organism evidence="4 5">
    <name type="scientific">Ladona fulva</name>
    <name type="common">Scarce chaser dragonfly</name>
    <name type="synonym">Libellula fulva</name>
    <dbReference type="NCBI Taxonomy" id="123851"/>
    <lineage>
        <taxon>Eukaryota</taxon>
        <taxon>Metazoa</taxon>
        <taxon>Ecdysozoa</taxon>
        <taxon>Arthropoda</taxon>
        <taxon>Hexapoda</taxon>
        <taxon>Insecta</taxon>
        <taxon>Pterygota</taxon>
        <taxon>Palaeoptera</taxon>
        <taxon>Odonata</taxon>
        <taxon>Epiprocta</taxon>
        <taxon>Anisoptera</taxon>
        <taxon>Libelluloidea</taxon>
        <taxon>Libellulidae</taxon>
        <taxon>Ladona</taxon>
    </lineage>
</organism>
<feature type="region of interest" description="Disordered" evidence="2">
    <location>
        <begin position="563"/>
        <end position="740"/>
    </location>
</feature>
<reference evidence="4" key="2">
    <citation type="submission" date="2017-10" db="EMBL/GenBank/DDBJ databases">
        <title>Ladona fulva Genome sequencing and assembly.</title>
        <authorList>
            <person name="Murali S."/>
            <person name="Richards S."/>
            <person name="Bandaranaike D."/>
            <person name="Bellair M."/>
            <person name="Blankenburg K."/>
            <person name="Chao H."/>
            <person name="Dinh H."/>
            <person name="Doddapaneni H."/>
            <person name="Dugan-Rocha S."/>
            <person name="Elkadiri S."/>
            <person name="Gnanaolivu R."/>
            <person name="Hernandez B."/>
            <person name="Skinner E."/>
            <person name="Javaid M."/>
            <person name="Lee S."/>
            <person name="Li M."/>
            <person name="Ming W."/>
            <person name="Munidasa M."/>
            <person name="Muniz J."/>
            <person name="Nguyen L."/>
            <person name="Hughes D."/>
            <person name="Osuji N."/>
            <person name="Pu L.-L."/>
            <person name="Puazo M."/>
            <person name="Qu C."/>
            <person name="Quiroz J."/>
            <person name="Raj R."/>
            <person name="Weissenberger G."/>
            <person name="Xin Y."/>
            <person name="Zou X."/>
            <person name="Han Y."/>
            <person name="Worley K."/>
            <person name="Muzny D."/>
            <person name="Gibbs R."/>
        </authorList>
    </citation>
    <scope>NUCLEOTIDE SEQUENCE</scope>
    <source>
        <strain evidence="4">Sampled in the wild</strain>
    </source>
</reference>
<reference evidence="4" key="1">
    <citation type="submission" date="2013-04" db="EMBL/GenBank/DDBJ databases">
        <authorList>
            <person name="Qu J."/>
            <person name="Murali S.C."/>
            <person name="Bandaranaike D."/>
            <person name="Bellair M."/>
            <person name="Blankenburg K."/>
            <person name="Chao H."/>
            <person name="Dinh H."/>
            <person name="Doddapaneni H."/>
            <person name="Downs B."/>
            <person name="Dugan-Rocha S."/>
            <person name="Elkadiri S."/>
            <person name="Gnanaolivu R.D."/>
            <person name="Hernandez B."/>
            <person name="Javaid M."/>
            <person name="Jayaseelan J.C."/>
            <person name="Lee S."/>
            <person name="Li M."/>
            <person name="Ming W."/>
            <person name="Munidasa M."/>
            <person name="Muniz J."/>
            <person name="Nguyen L."/>
            <person name="Ongeri F."/>
            <person name="Osuji N."/>
            <person name="Pu L.-L."/>
            <person name="Puazo M."/>
            <person name="Qu C."/>
            <person name="Quiroz J."/>
            <person name="Raj R."/>
            <person name="Weissenberger G."/>
            <person name="Xin Y."/>
            <person name="Zou X."/>
            <person name="Han Y."/>
            <person name="Richards S."/>
            <person name="Worley K."/>
            <person name="Muzny D."/>
            <person name="Gibbs R."/>
        </authorList>
    </citation>
    <scope>NUCLEOTIDE SEQUENCE</scope>
    <source>
        <strain evidence="4">Sampled in the wild</strain>
    </source>
</reference>
<evidence type="ECO:0000256" key="2">
    <source>
        <dbReference type="SAM" id="MobiDB-lite"/>
    </source>
</evidence>
<dbReference type="InterPro" id="IPR052126">
    <property type="entry name" value="Spindle_Org/Thrombomodulin"/>
</dbReference>
<protein>
    <recommendedName>
        <fullName evidence="3">DOMON domain-containing protein</fullName>
    </recommendedName>
</protein>
<dbReference type="EMBL" id="KZ308791">
    <property type="protein sequence ID" value="KAG8234228.1"/>
    <property type="molecule type" value="Genomic_DNA"/>
</dbReference>
<feature type="compositionally biased region" description="Basic and acidic residues" evidence="2">
    <location>
        <begin position="682"/>
        <end position="693"/>
    </location>
</feature>
<feature type="region of interest" description="Disordered" evidence="2">
    <location>
        <begin position="357"/>
        <end position="421"/>
    </location>
</feature>
<feature type="compositionally biased region" description="Basic and acidic residues" evidence="2">
    <location>
        <begin position="710"/>
        <end position="738"/>
    </location>
</feature>
<dbReference type="AlphaFoldDB" id="A0A8K0P6R5"/>
<dbReference type="PANTHER" id="PTHR24036:SF13">
    <property type="entry name" value="PROTEIN SKELETOR, ISOFORMS D_E"/>
    <property type="match status" value="1"/>
</dbReference>
<gene>
    <name evidence="4" type="ORF">J437_LFUL007733</name>
</gene>
<keyword evidence="5" id="KW-1185">Reference proteome</keyword>
<evidence type="ECO:0000313" key="5">
    <source>
        <dbReference type="Proteomes" id="UP000792457"/>
    </source>
</evidence>
<evidence type="ECO:0000256" key="1">
    <source>
        <dbReference type="ARBA" id="ARBA00022737"/>
    </source>
</evidence>
<sequence>MSFGVSGEDKESRMIGGDVVVAWLDSDSFQGRVEDYFLEDKAQCSGTRGSCPDIKLQGGTESIRLLSAARSDGHTVITYQRPLNPVDLVYDRSILTNGTKQAFIWAIGPLNSRNEVSYHRIANRHNVILDFGRYPEWNCPRAENTYVEESEEEVEEVVSPPRAPVIEEERPSDVQTPAPAPKVNAWKIPPIPCYEPDDGVYYAQMGPTGGKRGYPAITGRTYTFVVEGGADPETPARYHPLYITDDHVGGYAYKTEAERAGVQVFAGVEWDQETGEPRPTAVGRLCNWTPDPDKPADEATSFGAYQRTLSLVCDDQNEGRPGILRWTPDVNTPDTVYYQCYTHRYLGWKINVVDSCDGDDSHSRQQQQRRPSGRRGRGRSRKSEDASRYDDSDSLVPRESIQVSTRVRPDGAGVGEKPVSSASIKPQIRYVEIQRNGSVEAAEEGVPSVELTAPHAGVTEKVLLPERKSVRPTPRRLPPPHQRTKGFRPANLERRVVPHRGFPPRATFSNRGEIDARKRGTTLRESGFHPRAEGVDLAPRRIPAILLKGKKKKMDNRQTESLEPIFVPSPPDLLSTNITSSSDAGEEETKMEANERVNSYSLPPKPQPAKVVSYDGKTIDPSLTSVGLPEREGSPRSARPIQSTPQFGPFLGEAPPPVPADVVPASLPQLKSGKSEGLVEPPRLDSDTVDSKRKVVPGIGRESRRGKREAHHEPGHEEEHDENRLKMNSKKCEGKDCEGNSSSAALVANVAFLVVQMVMRQLL</sequence>
<evidence type="ECO:0000313" key="4">
    <source>
        <dbReference type="EMBL" id="KAG8234228.1"/>
    </source>
</evidence>
<dbReference type="OrthoDB" id="2448405at2759"/>
<proteinExistence type="predicted"/>
<keyword evidence="1" id="KW-0677">Repeat</keyword>
<dbReference type="PROSITE" id="PS50836">
    <property type="entry name" value="DOMON"/>
    <property type="match status" value="1"/>
</dbReference>
<dbReference type="SMART" id="SM00664">
    <property type="entry name" value="DoH"/>
    <property type="match status" value="1"/>
</dbReference>
<dbReference type="InterPro" id="IPR057443">
    <property type="entry name" value="At5g54830-like"/>
</dbReference>
<dbReference type="InterPro" id="IPR005018">
    <property type="entry name" value="DOMON_domain"/>
</dbReference>
<dbReference type="InterPro" id="IPR045266">
    <property type="entry name" value="DOH_DOMON"/>
</dbReference>
<dbReference type="CDD" id="cd09631">
    <property type="entry name" value="DOMON_DOH"/>
    <property type="match status" value="1"/>
</dbReference>
<accession>A0A8K0P6R5</accession>
<evidence type="ECO:0000259" key="3">
    <source>
        <dbReference type="PROSITE" id="PS50836"/>
    </source>
</evidence>